<comment type="caution">
    <text evidence="1">The sequence shown here is derived from an EMBL/GenBank/DDBJ whole genome shotgun (WGS) entry which is preliminary data.</text>
</comment>
<evidence type="ECO:0000313" key="1">
    <source>
        <dbReference type="EMBL" id="KKN90955.1"/>
    </source>
</evidence>
<accession>A0A0F9UCQ0</accession>
<dbReference type="EMBL" id="LAZR01000107">
    <property type="protein sequence ID" value="KKN90955.1"/>
    <property type="molecule type" value="Genomic_DNA"/>
</dbReference>
<proteinExistence type="predicted"/>
<organism evidence="1">
    <name type="scientific">marine sediment metagenome</name>
    <dbReference type="NCBI Taxonomy" id="412755"/>
    <lineage>
        <taxon>unclassified sequences</taxon>
        <taxon>metagenomes</taxon>
        <taxon>ecological metagenomes</taxon>
    </lineage>
</organism>
<protein>
    <submittedName>
        <fullName evidence="1">Uncharacterized protein</fullName>
    </submittedName>
</protein>
<reference evidence="1" key="1">
    <citation type="journal article" date="2015" name="Nature">
        <title>Complex archaea that bridge the gap between prokaryotes and eukaryotes.</title>
        <authorList>
            <person name="Spang A."/>
            <person name="Saw J.H."/>
            <person name="Jorgensen S.L."/>
            <person name="Zaremba-Niedzwiedzka K."/>
            <person name="Martijn J."/>
            <person name="Lind A.E."/>
            <person name="van Eijk R."/>
            <person name="Schleper C."/>
            <person name="Guy L."/>
            <person name="Ettema T.J."/>
        </authorList>
    </citation>
    <scope>NUCLEOTIDE SEQUENCE</scope>
</reference>
<dbReference type="AlphaFoldDB" id="A0A0F9UCQ0"/>
<name>A0A0F9UCQ0_9ZZZZ</name>
<sequence length="123" mass="13562">MEINKEYLELAKQQIGKKAILLGGGQFANAFIIVDVLDVDMVKGQAKVDEGNNIFNPYMSSYHIIPISDVLKDLGLGSYIITGNEIRKQDGGVFGTIYDCTLVKTLGKNNKSVMGYNNNEEKL</sequence>
<gene>
    <name evidence="1" type="ORF">LCGC14_0225390</name>
</gene>